<dbReference type="Proteomes" id="UP001605036">
    <property type="component" value="Unassembled WGS sequence"/>
</dbReference>
<name>A0ABD1ZN75_9MARC</name>
<sequence>MHGTVAGLSNVAGVVNAFQTHRAATVVYRGAAFSAESDTRVRLDSDARALLRILLSVESNQDFLDATGTARRRAPCSTQRDEIRAPVRITFPIDPSMDHRPKRERSPQVEVGAARETWIPNHELIQHRDRIPVAGVTPSTRIVKRSLIGARASRENPS</sequence>
<accession>A0ABD1ZN75</accession>
<organism evidence="1 2">
    <name type="scientific">Riccia fluitans</name>
    <dbReference type="NCBI Taxonomy" id="41844"/>
    <lineage>
        <taxon>Eukaryota</taxon>
        <taxon>Viridiplantae</taxon>
        <taxon>Streptophyta</taxon>
        <taxon>Embryophyta</taxon>
        <taxon>Marchantiophyta</taxon>
        <taxon>Marchantiopsida</taxon>
        <taxon>Marchantiidae</taxon>
        <taxon>Marchantiales</taxon>
        <taxon>Ricciaceae</taxon>
        <taxon>Riccia</taxon>
    </lineage>
</organism>
<dbReference type="EMBL" id="JBHFFA010000001">
    <property type="protein sequence ID" value="KAL2652385.1"/>
    <property type="molecule type" value="Genomic_DNA"/>
</dbReference>
<reference evidence="1 2" key="1">
    <citation type="submission" date="2024-09" db="EMBL/GenBank/DDBJ databases">
        <title>Chromosome-scale assembly of Riccia fluitans.</title>
        <authorList>
            <person name="Paukszto L."/>
            <person name="Sawicki J."/>
            <person name="Karawczyk K."/>
            <person name="Piernik-Szablinska J."/>
            <person name="Szczecinska M."/>
            <person name="Mazdziarz M."/>
        </authorList>
    </citation>
    <scope>NUCLEOTIDE SEQUENCE [LARGE SCALE GENOMIC DNA]</scope>
    <source>
        <strain evidence="1">Rf_01</strain>
        <tissue evidence="1">Aerial parts of the thallus</tissue>
    </source>
</reference>
<evidence type="ECO:0000313" key="2">
    <source>
        <dbReference type="Proteomes" id="UP001605036"/>
    </source>
</evidence>
<proteinExistence type="predicted"/>
<protein>
    <submittedName>
        <fullName evidence="1">Uncharacterized protein</fullName>
    </submittedName>
</protein>
<dbReference type="AlphaFoldDB" id="A0ABD1ZN75"/>
<comment type="caution">
    <text evidence="1">The sequence shown here is derived from an EMBL/GenBank/DDBJ whole genome shotgun (WGS) entry which is preliminary data.</text>
</comment>
<evidence type="ECO:0000313" key="1">
    <source>
        <dbReference type="EMBL" id="KAL2652385.1"/>
    </source>
</evidence>
<gene>
    <name evidence="1" type="ORF">R1flu_020513</name>
</gene>
<keyword evidence="2" id="KW-1185">Reference proteome</keyword>